<gene>
    <name evidence="1" type="ORF">MQP27_07960</name>
</gene>
<dbReference type="RefSeq" id="WP_242762848.1">
    <property type="nucleotide sequence ID" value="NZ_JALDAY010000002.1"/>
</dbReference>
<evidence type="ECO:0000313" key="2">
    <source>
        <dbReference type="Proteomes" id="UP001165269"/>
    </source>
</evidence>
<accession>A0ABS9Y3E8</accession>
<protein>
    <submittedName>
        <fullName evidence="1">PhiSA1p31-related protein</fullName>
    </submittedName>
</protein>
<proteinExistence type="predicted"/>
<dbReference type="Proteomes" id="UP001165269">
    <property type="component" value="Unassembled WGS sequence"/>
</dbReference>
<name>A0ABS9Y3E8_9ACTN</name>
<dbReference type="NCBIfam" id="NF038082">
    <property type="entry name" value="phiSA1p31"/>
    <property type="match status" value="1"/>
</dbReference>
<evidence type="ECO:0000313" key="1">
    <source>
        <dbReference type="EMBL" id="MCI3271045.1"/>
    </source>
</evidence>
<sequence>MAKVETFTIGDTVRTTLTSVPKGTIAFGPFKATQNGPERYMVQREDGTAHSVATTDIRPHVVFKVGEEAEEKAMGRTVEIVAGPFKGISDLDNYVIKYKASGAHGWIGTNALRKKPTATVTFDMAGRLQESVRRMADDMDRAARLFGGSSYSYKGRTYSLDGEYEDRQGDVWKFNGKSTTDGTPLMDCNLCSPFRNVPLSDVLTSYGPLSRA</sequence>
<comment type="caution">
    <text evidence="1">The sequence shown here is derived from an EMBL/GenBank/DDBJ whole genome shotgun (WGS) entry which is preliminary data.</text>
</comment>
<keyword evidence="2" id="KW-1185">Reference proteome</keyword>
<dbReference type="EMBL" id="JALDAY010000002">
    <property type="protein sequence ID" value="MCI3271045.1"/>
    <property type="molecule type" value="Genomic_DNA"/>
</dbReference>
<reference evidence="1" key="1">
    <citation type="submission" date="2022-03" db="EMBL/GenBank/DDBJ databases">
        <title>Streptomyces 7R015 and 7R016 isolated from Barleria lupulina in Thailand.</title>
        <authorList>
            <person name="Kanchanasin P."/>
            <person name="Phongsopitanun W."/>
            <person name="Tanasupawat S."/>
        </authorList>
    </citation>
    <scope>NUCLEOTIDE SEQUENCE</scope>
    <source>
        <strain evidence="1">7R015</strain>
    </source>
</reference>
<organism evidence="1 2">
    <name type="scientific">Streptomyces cylindrosporus</name>
    <dbReference type="NCBI Taxonomy" id="2927583"/>
    <lineage>
        <taxon>Bacteria</taxon>
        <taxon>Bacillati</taxon>
        <taxon>Actinomycetota</taxon>
        <taxon>Actinomycetes</taxon>
        <taxon>Kitasatosporales</taxon>
        <taxon>Streptomycetaceae</taxon>
        <taxon>Streptomyces</taxon>
    </lineage>
</organism>